<protein>
    <submittedName>
        <fullName evidence="1">Protein SCAR2-like</fullName>
    </submittedName>
</protein>
<dbReference type="EMBL" id="SMOL01000143">
    <property type="protein sequence ID" value="KAB2630458.1"/>
    <property type="molecule type" value="Genomic_DNA"/>
</dbReference>
<dbReference type="Proteomes" id="UP000327157">
    <property type="component" value="Chromosome 12"/>
</dbReference>
<accession>A0A5N5HSB9</accession>
<name>A0A5N5HSB9_9ROSA</name>
<reference evidence="2" key="2">
    <citation type="submission" date="2019-10" db="EMBL/GenBank/DDBJ databases">
        <title>A de novo genome assembly of a pear dwarfing rootstock.</title>
        <authorList>
            <person name="Wang F."/>
            <person name="Wang J."/>
            <person name="Li S."/>
            <person name="Zhang Y."/>
            <person name="Fang M."/>
            <person name="Ma L."/>
            <person name="Zhao Y."/>
            <person name="Jiang S."/>
        </authorList>
    </citation>
    <scope>NUCLEOTIDE SEQUENCE [LARGE SCALE GENOMIC DNA]</scope>
</reference>
<evidence type="ECO:0000313" key="1">
    <source>
        <dbReference type="EMBL" id="KAB2630458.1"/>
    </source>
</evidence>
<comment type="caution">
    <text evidence="1">The sequence shown here is derived from an EMBL/GenBank/DDBJ whole genome shotgun (WGS) entry which is preliminary data.</text>
</comment>
<reference evidence="1 2" key="3">
    <citation type="submission" date="2019-11" db="EMBL/GenBank/DDBJ databases">
        <title>A de novo genome assembly of a pear dwarfing rootstock.</title>
        <authorList>
            <person name="Wang F."/>
            <person name="Wang J."/>
            <person name="Li S."/>
            <person name="Zhang Y."/>
            <person name="Fang M."/>
            <person name="Ma L."/>
            <person name="Zhao Y."/>
            <person name="Jiang S."/>
        </authorList>
    </citation>
    <scope>NUCLEOTIDE SEQUENCE [LARGE SCALE GENOMIC DNA]</scope>
    <source>
        <strain evidence="1">S2</strain>
        <tissue evidence="1">Leaf</tissue>
    </source>
</reference>
<organism evidence="1 2">
    <name type="scientific">Pyrus ussuriensis x Pyrus communis</name>
    <dbReference type="NCBI Taxonomy" id="2448454"/>
    <lineage>
        <taxon>Eukaryota</taxon>
        <taxon>Viridiplantae</taxon>
        <taxon>Streptophyta</taxon>
        <taxon>Embryophyta</taxon>
        <taxon>Tracheophyta</taxon>
        <taxon>Spermatophyta</taxon>
        <taxon>Magnoliopsida</taxon>
        <taxon>eudicotyledons</taxon>
        <taxon>Gunneridae</taxon>
        <taxon>Pentapetalae</taxon>
        <taxon>rosids</taxon>
        <taxon>fabids</taxon>
        <taxon>Rosales</taxon>
        <taxon>Rosaceae</taxon>
        <taxon>Amygdaloideae</taxon>
        <taxon>Maleae</taxon>
        <taxon>Pyrus</taxon>
    </lineage>
</organism>
<dbReference type="AlphaFoldDB" id="A0A5N5HSB9"/>
<sequence length="86" mass="9767">MKQTLEPLDSTVARSVLAPKATVVNLEDMPPLPPLPPMQWRMGIQHFVRILCCQYSHRNLLRKLNFDMPAPQDLVDLPGDLQEGFS</sequence>
<evidence type="ECO:0000313" key="2">
    <source>
        <dbReference type="Proteomes" id="UP000327157"/>
    </source>
</evidence>
<reference evidence="1 2" key="1">
    <citation type="submission" date="2019-09" db="EMBL/GenBank/DDBJ databases">
        <authorList>
            <person name="Ou C."/>
        </authorList>
    </citation>
    <scope>NUCLEOTIDE SEQUENCE [LARGE SCALE GENOMIC DNA]</scope>
    <source>
        <strain evidence="1">S2</strain>
        <tissue evidence="1">Leaf</tissue>
    </source>
</reference>
<gene>
    <name evidence="1" type="ORF">D8674_007977</name>
</gene>
<proteinExistence type="predicted"/>
<keyword evidence="2" id="KW-1185">Reference proteome</keyword>